<evidence type="ECO:0000313" key="2">
    <source>
        <dbReference type="Proteomes" id="UP000032417"/>
    </source>
</evidence>
<evidence type="ECO:0000313" key="1">
    <source>
        <dbReference type="EMBL" id="CEA17008.1"/>
    </source>
</evidence>
<organism evidence="1 2">
    <name type="scientific">Fermentimonas caenicola</name>
    <dbReference type="NCBI Taxonomy" id="1562970"/>
    <lineage>
        <taxon>Bacteria</taxon>
        <taxon>Pseudomonadati</taxon>
        <taxon>Bacteroidota</taxon>
        <taxon>Bacteroidia</taxon>
        <taxon>Bacteroidales</taxon>
        <taxon>Dysgonomonadaceae</taxon>
        <taxon>Fermentimonas</taxon>
    </lineage>
</organism>
<dbReference type="EMBL" id="LN515532">
    <property type="protein sequence ID" value="CEA17008.1"/>
    <property type="molecule type" value="Genomic_DNA"/>
</dbReference>
<dbReference type="HOGENOM" id="CLU_1531189_0_0_10"/>
<proteinExistence type="predicted"/>
<accession>A0A098C3L9</accession>
<dbReference type="Proteomes" id="UP000032417">
    <property type="component" value="Chromosome 1"/>
</dbReference>
<dbReference type="AlphaFoldDB" id="A0A098C3L9"/>
<keyword evidence="2" id="KW-1185">Reference proteome</keyword>
<reference evidence="1 2" key="1">
    <citation type="submission" date="2014-08" db="EMBL/GenBank/DDBJ databases">
        <authorList>
            <person name="Wibberg D."/>
        </authorList>
    </citation>
    <scope>NUCLEOTIDE SEQUENCE [LARGE SCALE GENOMIC DNA]</scope>
    <source>
        <strain evidence="2">ING2-E5B</strain>
    </source>
</reference>
<protein>
    <submittedName>
        <fullName evidence="1">Uncharacterized protein</fullName>
    </submittedName>
</protein>
<dbReference type="KEGG" id="pbt:ING2E5B_2281"/>
<gene>
    <name evidence="1" type="ORF">ING2E5B_2281</name>
</gene>
<name>A0A098C3L9_9BACT</name>
<sequence>MLNKSCHFNKVTLSRDIMIQRFDKGLLRFSFNLYSLKNPLWIHIGTSFEAGDYLKHLLSTRDLTVSIYSLMNLVLEAGFKFPLDRVINIEDSDYNESFFECIDSYLWNRKPDFYEEDLYLTYQITYDVKERYDKYIKENPSPDPYDEMFTILTDSDITYYNVVNGSFSEERINNC</sequence>